<dbReference type="VEuPathDB" id="VectorBase:PPAPM1_005446"/>
<dbReference type="GO" id="GO:0007015">
    <property type="term" value="P:actin filament organization"/>
    <property type="evidence" value="ECO:0007669"/>
    <property type="project" value="TreeGrafter"/>
</dbReference>
<dbReference type="GO" id="GO:0014069">
    <property type="term" value="C:postsynaptic density"/>
    <property type="evidence" value="ECO:0007669"/>
    <property type="project" value="TreeGrafter"/>
</dbReference>
<dbReference type="EMBL" id="AJVK01031611">
    <property type="status" value="NOT_ANNOTATED_CDS"/>
    <property type="molecule type" value="Genomic_DNA"/>
</dbReference>
<organism evidence="4 5">
    <name type="scientific">Phlebotomus papatasi</name>
    <name type="common">Sandfly</name>
    <dbReference type="NCBI Taxonomy" id="29031"/>
    <lineage>
        <taxon>Eukaryota</taxon>
        <taxon>Metazoa</taxon>
        <taxon>Ecdysozoa</taxon>
        <taxon>Arthropoda</taxon>
        <taxon>Hexapoda</taxon>
        <taxon>Insecta</taxon>
        <taxon>Pterygota</taxon>
        <taxon>Neoptera</taxon>
        <taxon>Endopterygota</taxon>
        <taxon>Diptera</taxon>
        <taxon>Nematocera</taxon>
        <taxon>Psychodoidea</taxon>
        <taxon>Psychodidae</taxon>
        <taxon>Phlebotomus</taxon>
        <taxon>Phlebotomus</taxon>
    </lineage>
</organism>
<evidence type="ECO:0000256" key="3">
    <source>
        <dbReference type="SAM" id="MobiDB-lite"/>
    </source>
</evidence>
<dbReference type="GO" id="GO:0030425">
    <property type="term" value="C:dendrite"/>
    <property type="evidence" value="ECO:0007669"/>
    <property type="project" value="TreeGrafter"/>
</dbReference>
<dbReference type="EnsemblMetazoa" id="PPAI005812-RA">
    <property type="protein sequence ID" value="PPAI005812-PA"/>
    <property type="gene ID" value="PPAI005812"/>
</dbReference>
<keyword evidence="2" id="KW-0175">Coiled coil</keyword>
<reference evidence="4" key="1">
    <citation type="submission" date="2022-08" db="UniProtKB">
        <authorList>
            <consortium name="EnsemblMetazoa"/>
        </authorList>
    </citation>
    <scope>IDENTIFICATION</scope>
    <source>
        <strain evidence="4">Israel</strain>
    </source>
</reference>
<dbReference type="GO" id="GO:0051015">
    <property type="term" value="F:actin filament binding"/>
    <property type="evidence" value="ECO:0007669"/>
    <property type="project" value="TreeGrafter"/>
</dbReference>
<name>A0A1B0DD41_PHLPP</name>
<evidence type="ECO:0000256" key="2">
    <source>
        <dbReference type="ARBA" id="ARBA00023054"/>
    </source>
</evidence>
<protein>
    <submittedName>
        <fullName evidence="4">Uncharacterized protein</fullName>
    </submittedName>
</protein>
<dbReference type="InterPro" id="IPR043446">
    <property type="entry name" value="Neurabin-like"/>
</dbReference>
<dbReference type="PANTHER" id="PTHR16154">
    <property type="entry name" value="NEURABIN"/>
    <property type="match status" value="1"/>
</dbReference>
<proteinExistence type="predicted"/>
<dbReference type="GO" id="GO:0015629">
    <property type="term" value="C:actin cytoskeleton"/>
    <property type="evidence" value="ECO:0007669"/>
    <property type="project" value="TreeGrafter"/>
</dbReference>
<dbReference type="GO" id="GO:0031175">
    <property type="term" value="P:neuron projection development"/>
    <property type="evidence" value="ECO:0007669"/>
    <property type="project" value="TreeGrafter"/>
</dbReference>
<dbReference type="GO" id="GO:0019722">
    <property type="term" value="P:calcium-mediated signaling"/>
    <property type="evidence" value="ECO:0007669"/>
    <property type="project" value="TreeGrafter"/>
</dbReference>
<feature type="compositionally biased region" description="Low complexity" evidence="3">
    <location>
        <begin position="57"/>
        <end position="88"/>
    </location>
</feature>
<sequence length="102" mass="10829">RRGGSDNSSRESCDNYAEISRPQNPTAILTQNLLVEIRQAVNEAQPRVKNIFPKTLSPPGSVPWQQQQGPPSPSSISSGSTSPGAYSPNRTLDLSGSSGSFS</sequence>
<keyword evidence="1" id="KW-0597">Phosphoprotein</keyword>
<dbReference type="GO" id="GO:0005737">
    <property type="term" value="C:cytoplasm"/>
    <property type="evidence" value="ECO:0007669"/>
    <property type="project" value="TreeGrafter"/>
</dbReference>
<dbReference type="VEuPathDB" id="VectorBase:PPAI005812"/>
<evidence type="ECO:0000313" key="4">
    <source>
        <dbReference type="EnsemblMetazoa" id="PPAI005812-PA"/>
    </source>
</evidence>
<accession>A0A1B0DD41</accession>
<feature type="region of interest" description="Disordered" evidence="3">
    <location>
        <begin position="1"/>
        <end position="23"/>
    </location>
</feature>
<keyword evidence="5" id="KW-1185">Reference proteome</keyword>
<evidence type="ECO:0000313" key="5">
    <source>
        <dbReference type="Proteomes" id="UP000092462"/>
    </source>
</evidence>
<evidence type="ECO:0000256" key="1">
    <source>
        <dbReference type="ARBA" id="ARBA00022553"/>
    </source>
</evidence>
<feature type="region of interest" description="Disordered" evidence="3">
    <location>
        <begin position="45"/>
        <end position="102"/>
    </location>
</feature>
<feature type="compositionally biased region" description="Polar residues" evidence="3">
    <location>
        <begin position="89"/>
        <end position="102"/>
    </location>
</feature>
<dbReference type="Proteomes" id="UP000092462">
    <property type="component" value="Unassembled WGS sequence"/>
</dbReference>
<dbReference type="PANTHER" id="PTHR16154:SF6">
    <property type="entry name" value="SPINOPHILIN, ISOFORM J"/>
    <property type="match status" value="1"/>
</dbReference>
<dbReference type="AlphaFoldDB" id="A0A1B0DD41"/>